<dbReference type="PROSITE" id="PS51079">
    <property type="entry name" value="MBT"/>
    <property type="match status" value="2"/>
</dbReference>
<evidence type="ECO:0000256" key="2">
    <source>
        <dbReference type="ARBA" id="ARBA00022737"/>
    </source>
</evidence>
<reference evidence="7" key="1">
    <citation type="submission" date="2021-03" db="EMBL/GenBank/DDBJ databases">
        <title>Chromosome level genome of the anhydrobiotic midge Polypedilum vanderplanki.</title>
        <authorList>
            <person name="Yoshida Y."/>
            <person name="Kikawada T."/>
            <person name="Gusev O."/>
        </authorList>
    </citation>
    <scope>NUCLEOTIDE SEQUENCE</scope>
    <source>
        <strain evidence="7">NIAS01</strain>
        <tissue evidence="7">Whole body or cell culture</tissue>
    </source>
</reference>
<dbReference type="GO" id="GO:0045892">
    <property type="term" value="P:negative regulation of DNA-templated transcription"/>
    <property type="evidence" value="ECO:0007669"/>
    <property type="project" value="TreeGrafter"/>
</dbReference>
<feature type="region of interest" description="Disordered" evidence="5">
    <location>
        <begin position="1142"/>
        <end position="1177"/>
    </location>
</feature>
<dbReference type="InterPro" id="IPR013761">
    <property type="entry name" value="SAM/pointed_sf"/>
</dbReference>
<evidence type="ECO:0000259" key="6">
    <source>
        <dbReference type="PROSITE" id="PS50105"/>
    </source>
</evidence>
<dbReference type="Gene3D" id="2.30.30.140">
    <property type="match status" value="3"/>
</dbReference>
<dbReference type="SUPFAM" id="SSF47769">
    <property type="entry name" value="SAM/Pointed domain"/>
    <property type="match status" value="1"/>
</dbReference>
<feature type="region of interest" description="Disordered" evidence="5">
    <location>
        <begin position="481"/>
        <end position="561"/>
    </location>
</feature>
<evidence type="ECO:0000256" key="4">
    <source>
        <dbReference type="PROSITE-ProRule" id="PRU00459"/>
    </source>
</evidence>
<comment type="caution">
    <text evidence="7">The sequence shown here is derived from an EMBL/GenBank/DDBJ whole genome shotgun (WGS) entry which is preliminary data.</text>
</comment>
<dbReference type="SUPFAM" id="SSF63748">
    <property type="entry name" value="Tudor/PWWP/MBT"/>
    <property type="match status" value="3"/>
</dbReference>
<dbReference type="Proteomes" id="UP001107558">
    <property type="component" value="Chromosome 2"/>
</dbReference>
<dbReference type="GO" id="GO:0003682">
    <property type="term" value="F:chromatin binding"/>
    <property type="evidence" value="ECO:0007669"/>
    <property type="project" value="TreeGrafter"/>
</dbReference>
<dbReference type="SMART" id="SM00454">
    <property type="entry name" value="SAM"/>
    <property type="match status" value="1"/>
</dbReference>
<keyword evidence="3" id="KW-0539">Nucleus</keyword>
<dbReference type="EMBL" id="JADBJN010000002">
    <property type="protein sequence ID" value="KAG5678683.1"/>
    <property type="molecule type" value="Genomic_DNA"/>
</dbReference>
<evidence type="ECO:0000256" key="5">
    <source>
        <dbReference type="SAM" id="MobiDB-lite"/>
    </source>
</evidence>
<gene>
    <name evidence="7" type="ORF">PVAND_008334</name>
</gene>
<feature type="compositionally biased region" description="Polar residues" evidence="5">
    <location>
        <begin position="511"/>
        <end position="524"/>
    </location>
</feature>
<evidence type="ECO:0000313" key="8">
    <source>
        <dbReference type="Proteomes" id="UP001107558"/>
    </source>
</evidence>
<feature type="repeat" description="MBT" evidence="4">
    <location>
        <begin position="962"/>
        <end position="1059"/>
    </location>
</feature>
<feature type="compositionally biased region" description="Basic and acidic residues" evidence="5">
    <location>
        <begin position="322"/>
        <end position="332"/>
    </location>
</feature>
<dbReference type="SMART" id="SM00561">
    <property type="entry name" value="MBT"/>
    <property type="match status" value="3"/>
</dbReference>
<evidence type="ECO:0000256" key="1">
    <source>
        <dbReference type="ARBA" id="ARBA00004123"/>
    </source>
</evidence>
<sequence>MSTSNTSPNADPSKKEPKVIVLSMKDGKTFSYDFSTHMLKNVVKTTNTSTPAAAITKQPSTPSPSSSPVTGKFQNVVVQSIKKTTSTFPQTSNNILIRAQSPNAATSKKLVQTSSQVQSQLSPILGQKITSEIVNITNLKAQSPTSGNAVILNPLVKNASSILGVTASTSAKKYTQQPPSGAQFAKIQLVQISQNPSITTTTPQVVRKIISKAPMPILPKPEMPKTVQQQQSVILSQAIIQQSPQIKPNVIAIPVAYSKTSPQQQKWQTSSSSQPPALSPIQRPFIKQSYSNQSLKKMDNVKIVVEIEEKTSSEDNEEENIDKEKGNEYEEEKIKDGEIEIVDKVQTNSEDNQQYLNVKHIIEGNGEMKNFMENKSSNNNNNNNGDNEVKSKVIELAENEKIIKVASDSNNHNSDTLLLCDEQIASVSPEESPESIGEKCKDMTPIHSNESVTIKTVNEVKKNLKLDLIAATIHDTNSVNNKKKIEMEDDNESVSSDDRSTQSSMLDQKLNKVNSQEMQTNVETGGNVEVKKPKRSRKPKNPTIITSLGLPYRPPQPSNRRKKVEKKIELELDFHDPIYKIMWEDGIGGLNNCNKLFGFNEFGLVEVLDDKDAPRSNNNENEKTFTDENNSSVKYLRKINDPKDQYTCEVCSKFGTIRDFFSPECCSEACFAITKRRSSESVNMNSNSKDDLDSGFNTPVDSKKVMYEGEMISISQLYQRIFENCLPGQKRTNGKKNNKCALNISDMHFTWDSYLTPKSVPAPQSLFKTNVALLKSSNQFKVGMKLEAIDPKNQHLFCICSVEEKLGARMKLRFDGYSSVYNFWVNIDSPNIFPIGFCQSTGRKLTVPPRWINRDFEWSEYLDETNSVGASRSMFPRSQLATVIDPLKIGMKLEAEHCDNWYAGTIIDNFDKRVLIKFDGKFENLGCIWYEIDSPYLNYCGAYKELFDPTIFLPPTGTLNNFDWDSYLKENNAVSAPKDFFKSKTRKPNAFESGMKLEVVDPSCKQLIRPATIVCREEYKIQVIFDGFDITYAFWLDDDSEDIFPINYCRETDHPIEMPAGWNKTNDNGLCTIAGCRGIGNGVYADRYFHDNPKECPYKMENWKRLLENSENNRLEHRSSLKRGRAAGIPQRFSNNNIEKTRQNNSKKMKIEKVQPSPIVSSHDETSNEASSVVKVPAKRGRKRKTVQVPLIDDKEEIQIEPEEVKKEENDEIRTAKMRIMEPFLSDYGPQTNYLFNLWTNNSKILNKANITGNDLTKNPLKWNIEDVCTFVVKFCDEETTAKFYAEKIDGEALLSLCQKDLIDLMKIKVGPAIKIYNRILFLRQEVVTKFSEL</sequence>
<comment type="subcellular location">
    <subcellularLocation>
        <location evidence="1">Nucleus</location>
    </subcellularLocation>
</comment>
<dbReference type="PANTHER" id="PTHR12247">
    <property type="entry name" value="POLYCOMB GROUP PROTEIN"/>
    <property type="match status" value="1"/>
</dbReference>
<keyword evidence="2" id="KW-0677">Repeat</keyword>
<accession>A0A9J6CA96</accession>
<dbReference type="InterPro" id="IPR001660">
    <property type="entry name" value="SAM"/>
</dbReference>
<dbReference type="Gene3D" id="1.10.150.50">
    <property type="entry name" value="Transcription Factor, Ets-1"/>
    <property type="match status" value="1"/>
</dbReference>
<evidence type="ECO:0000256" key="3">
    <source>
        <dbReference type="ARBA" id="ARBA00023242"/>
    </source>
</evidence>
<dbReference type="GO" id="GO:0042393">
    <property type="term" value="F:histone binding"/>
    <property type="evidence" value="ECO:0007669"/>
    <property type="project" value="TreeGrafter"/>
</dbReference>
<dbReference type="InterPro" id="IPR004092">
    <property type="entry name" value="Mbt"/>
</dbReference>
<organism evidence="7 8">
    <name type="scientific">Polypedilum vanderplanki</name>
    <name type="common">Sleeping chironomid midge</name>
    <dbReference type="NCBI Taxonomy" id="319348"/>
    <lineage>
        <taxon>Eukaryota</taxon>
        <taxon>Metazoa</taxon>
        <taxon>Ecdysozoa</taxon>
        <taxon>Arthropoda</taxon>
        <taxon>Hexapoda</taxon>
        <taxon>Insecta</taxon>
        <taxon>Pterygota</taxon>
        <taxon>Neoptera</taxon>
        <taxon>Endopterygota</taxon>
        <taxon>Diptera</taxon>
        <taxon>Nematocera</taxon>
        <taxon>Chironomoidea</taxon>
        <taxon>Chironomidae</taxon>
        <taxon>Chironominae</taxon>
        <taxon>Polypedilum</taxon>
        <taxon>Polypedilum</taxon>
    </lineage>
</organism>
<evidence type="ECO:0000313" key="7">
    <source>
        <dbReference type="EMBL" id="KAG5678683.1"/>
    </source>
</evidence>
<dbReference type="PANTHER" id="PTHR12247:SF131">
    <property type="entry name" value="LD05287P"/>
    <property type="match status" value="1"/>
</dbReference>
<dbReference type="PROSITE" id="PS50105">
    <property type="entry name" value="SAM_DOMAIN"/>
    <property type="match status" value="1"/>
</dbReference>
<dbReference type="Pfam" id="PF02820">
    <property type="entry name" value="MBT"/>
    <property type="match status" value="2"/>
</dbReference>
<keyword evidence="8" id="KW-1185">Reference proteome</keyword>
<feature type="compositionally biased region" description="Low complexity" evidence="5">
    <location>
        <begin position="261"/>
        <end position="276"/>
    </location>
</feature>
<feature type="region of interest" description="Disordered" evidence="5">
    <location>
        <begin position="311"/>
        <end position="332"/>
    </location>
</feature>
<dbReference type="GO" id="GO:0005634">
    <property type="term" value="C:nucleus"/>
    <property type="evidence" value="ECO:0007669"/>
    <property type="project" value="UniProtKB-SubCell"/>
</dbReference>
<dbReference type="OrthoDB" id="8188861at2759"/>
<feature type="domain" description="SAM" evidence="6">
    <location>
        <begin position="1263"/>
        <end position="1326"/>
    </location>
</feature>
<dbReference type="InterPro" id="IPR050548">
    <property type="entry name" value="PcG_chromatin_remod_factors"/>
</dbReference>
<name>A0A9J6CA96_POLVA</name>
<protein>
    <recommendedName>
        <fullName evidence="6">SAM domain-containing protein</fullName>
    </recommendedName>
</protein>
<proteinExistence type="predicted"/>
<feature type="repeat" description="MBT" evidence="4">
    <location>
        <begin position="749"/>
        <end position="848"/>
    </location>
</feature>
<feature type="region of interest" description="Disordered" evidence="5">
    <location>
        <begin position="261"/>
        <end position="280"/>
    </location>
</feature>